<evidence type="ECO:0000313" key="5">
    <source>
        <dbReference type="Proteomes" id="UP000186406"/>
    </source>
</evidence>
<feature type="domain" description="Polysaccharide biosynthesis protein CapD-like" evidence="3">
    <location>
        <begin position="292"/>
        <end position="589"/>
    </location>
</feature>
<dbReference type="InterPro" id="IPR029063">
    <property type="entry name" value="SAM-dependent_MTases_sf"/>
</dbReference>
<sequence>MKTLWDRLHRRLYEVPRLTRRLSFAAIDALLAPIALWCAYGLRLADFWEWWILTPGLPVFAVAPFVAVALFWWSGVYRILVRSSDRTAAFIIARGVVGLVIGLYVLAYLAPHLMVPRSVPVIFGILYFLMTWGSRLAGQSYFFWLTRRLHDLEPVIVYGAGRAGLQLHMALDAGREYEVVAFVDDDHTLQGTHISGRRVYPPGELQALIDRHGVKRLLLAMPSIPLRRRQALVKRLSDLDVMVQTVPSTPELLTGMARIDALRPVTPEDLLERASVDPHIDLLSPSIRGKAVMVTGAGGSIGSQLCRQIVALGPRLIVLYEISEFALYSIDEELRDIALAVAERDDMAVPAIYPVLGNVCDGKRVGEVIEAFGIETVYHAAAYKHVPLVEQNVLGGLANNVLGTDAVVREAMRHGVERFTLVSTDKAVRPTNVMGATKRWAELVCQDAQTRSTGTVFSMVRFGNVLGSSGSVVPLFERQIKRGGPVTVTHPDVTRFFMTIPEAAQLVVQAGAMASGGEVFLLDMGEPVRIDDLARRMIELHGLKVRDAATPDGDVDIVYTGLRPGEKLYEELLIGDNPMPTQHPKIMRSRENGVDAAELADLLAGLRAAVENTDVAAAIGLLCRAVPEYRPIAATVDIVATHRPATDGKAGERADKATSGTGVGGGTGVAEINVVPVSFAPAQRR</sequence>
<dbReference type="SUPFAM" id="SSF53335">
    <property type="entry name" value="S-adenosyl-L-methionine-dependent methyltransferases"/>
    <property type="match status" value="1"/>
</dbReference>
<keyword evidence="2" id="KW-0472">Membrane</keyword>
<feature type="transmembrane region" description="Helical" evidence="2">
    <location>
        <begin position="88"/>
        <end position="109"/>
    </location>
</feature>
<dbReference type="SUPFAM" id="SSF51735">
    <property type="entry name" value="NAD(P)-binding Rossmann-fold domains"/>
    <property type="match status" value="1"/>
</dbReference>
<feature type="transmembrane region" description="Helical" evidence="2">
    <location>
        <begin position="21"/>
        <end position="42"/>
    </location>
</feature>
<dbReference type="Gene3D" id="3.40.50.720">
    <property type="entry name" value="NAD(P)-binding Rossmann-like Domain"/>
    <property type="match status" value="2"/>
</dbReference>
<dbReference type="STRING" id="1123029.SAMN02745172_00006"/>
<evidence type="ECO:0000259" key="3">
    <source>
        <dbReference type="Pfam" id="PF02719"/>
    </source>
</evidence>
<dbReference type="RefSeq" id="WP_073625200.1">
    <property type="nucleotide sequence ID" value="NZ_FRXO01000001.1"/>
</dbReference>
<dbReference type="CDD" id="cd05237">
    <property type="entry name" value="UDP_invert_4-6DH_SDR_e"/>
    <property type="match status" value="1"/>
</dbReference>
<gene>
    <name evidence="4" type="ORF">SAMN02745172_00006</name>
</gene>
<dbReference type="InterPro" id="IPR036291">
    <property type="entry name" value="NAD(P)-bd_dom_sf"/>
</dbReference>
<dbReference type="AlphaFoldDB" id="A0A1M7Z4M3"/>
<accession>A0A1M7Z4M3</accession>
<name>A0A1M7Z4M3_9HYPH</name>
<feature type="transmembrane region" description="Helical" evidence="2">
    <location>
        <begin position="48"/>
        <end position="76"/>
    </location>
</feature>
<dbReference type="OrthoDB" id="9803111at2"/>
<reference evidence="4 5" key="1">
    <citation type="submission" date="2016-12" db="EMBL/GenBank/DDBJ databases">
        <authorList>
            <person name="Song W.-J."/>
            <person name="Kurnit D.M."/>
        </authorList>
    </citation>
    <scope>NUCLEOTIDE SEQUENCE [LARGE SCALE GENOMIC DNA]</scope>
    <source>
        <strain evidence="4 5">DSM 19599</strain>
    </source>
</reference>
<proteinExistence type="inferred from homology"/>
<dbReference type="InterPro" id="IPR003869">
    <property type="entry name" value="Polysac_CapD-like"/>
</dbReference>
<dbReference type="PANTHER" id="PTHR43318:SF1">
    <property type="entry name" value="POLYSACCHARIDE BIOSYNTHESIS PROTEIN EPSC-RELATED"/>
    <property type="match status" value="1"/>
</dbReference>
<dbReference type="InterPro" id="IPR051203">
    <property type="entry name" value="Polysaccharide_Synthase-Rel"/>
</dbReference>
<dbReference type="EMBL" id="FRXO01000001">
    <property type="protein sequence ID" value="SHO59626.1"/>
    <property type="molecule type" value="Genomic_DNA"/>
</dbReference>
<dbReference type="PANTHER" id="PTHR43318">
    <property type="entry name" value="UDP-N-ACETYLGLUCOSAMINE 4,6-DEHYDRATASE"/>
    <property type="match status" value="1"/>
</dbReference>
<keyword evidence="2" id="KW-1133">Transmembrane helix</keyword>
<protein>
    <submittedName>
        <fullName evidence="4">NDP-sugar epimerase, includes UDP-GlcNAc-inverting 4,6-dehydratase FlaA1 and capsular polysaccharide biosynthesis protein EpsC</fullName>
    </submittedName>
</protein>
<comment type="similarity">
    <text evidence="1">Belongs to the polysaccharide synthase family.</text>
</comment>
<keyword evidence="5" id="KW-1185">Reference proteome</keyword>
<keyword evidence="2" id="KW-0812">Transmembrane</keyword>
<organism evidence="4 5">
    <name type="scientific">Pseudoxanthobacter soli DSM 19599</name>
    <dbReference type="NCBI Taxonomy" id="1123029"/>
    <lineage>
        <taxon>Bacteria</taxon>
        <taxon>Pseudomonadati</taxon>
        <taxon>Pseudomonadota</taxon>
        <taxon>Alphaproteobacteria</taxon>
        <taxon>Hyphomicrobiales</taxon>
        <taxon>Segnochrobactraceae</taxon>
        <taxon>Pseudoxanthobacter</taxon>
    </lineage>
</organism>
<evidence type="ECO:0000256" key="2">
    <source>
        <dbReference type="SAM" id="Phobius"/>
    </source>
</evidence>
<dbReference type="Proteomes" id="UP000186406">
    <property type="component" value="Unassembled WGS sequence"/>
</dbReference>
<dbReference type="Pfam" id="PF02719">
    <property type="entry name" value="Polysacc_synt_2"/>
    <property type="match status" value="1"/>
</dbReference>
<evidence type="ECO:0000256" key="1">
    <source>
        <dbReference type="ARBA" id="ARBA00007430"/>
    </source>
</evidence>
<evidence type="ECO:0000313" key="4">
    <source>
        <dbReference type="EMBL" id="SHO59626.1"/>
    </source>
</evidence>